<keyword evidence="2" id="KW-1185">Reference proteome</keyword>
<protein>
    <submittedName>
        <fullName evidence="1">Uncharacterized protein</fullName>
    </submittedName>
</protein>
<proteinExistence type="predicted"/>
<organism evidence="1 2">
    <name type="scientific">Tieghemiomyces parasiticus</name>
    <dbReference type="NCBI Taxonomy" id="78921"/>
    <lineage>
        <taxon>Eukaryota</taxon>
        <taxon>Fungi</taxon>
        <taxon>Fungi incertae sedis</taxon>
        <taxon>Zoopagomycota</taxon>
        <taxon>Kickxellomycotina</taxon>
        <taxon>Dimargaritomycetes</taxon>
        <taxon>Dimargaritales</taxon>
        <taxon>Dimargaritaceae</taxon>
        <taxon>Tieghemiomyces</taxon>
    </lineage>
</organism>
<dbReference type="AlphaFoldDB" id="A0A9W8AFN6"/>
<comment type="caution">
    <text evidence="1">The sequence shown here is derived from an EMBL/GenBank/DDBJ whole genome shotgun (WGS) entry which is preliminary data.</text>
</comment>
<accession>A0A9W8AFN6</accession>
<reference evidence="1" key="1">
    <citation type="submission" date="2022-07" db="EMBL/GenBank/DDBJ databases">
        <title>Phylogenomic reconstructions and comparative analyses of Kickxellomycotina fungi.</title>
        <authorList>
            <person name="Reynolds N.K."/>
            <person name="Stajich J.E."/>
            <person name="Barry K."/>
            <person name="Grigoriev I.V."/>
            <person name="Crous P."/>
            <person name="Smith M.E."/>
        </authorList>
    </citation>
    <scope>NUCLEOTIDE SEQUENCE</scope>
    <source>
        <strain evidence="1">RSA 861</strain>
    </source>
</reference>
<name>A0A9W8AFN6_9FUNG</name>
<dbReference type="EMBL" id="JANBPT010000078">
    <property type="protein sequence ID" value="KAJ1928320.1"/>
    <property type="molecule type" value="Genomic_DNA"/>
</dbReference>
<evidence type="ECO:0000313" key="1">
    <source>
        <dbReference type="EMBL" id="KAJ1928320.1"/>
    </source>
</evidence>
<dbReference type="Proteomes" id="UP001150569">
    <property type="component" value="Unassembled WGS sequence"/>
</dbReference>
<sequence length="309" mass="33479">MQPVEVQYGRSTATYQVSCKIIERPLKLAQDDLTWFLNFLDGVASLPRAANWVPATGSYHSVTKEKGAVMAIIPGEDDNLFCGATTPTDPALQLVNPRMANAACIALVWLLRTALTLAPTISGSTAPESRLSELTPVTSLSPATDLDQAVSYDKVAPYGGEIDVSLPFLRTSTKHSLRLHLPFQHGGFQVGLSFTGTRGRKAAPNSVTLHWRYPELLRPGSWLKPKCDDEPPENHAHQGQRLVNNSDRGSIPLVTFQARKGKPTFLSLNRSLADLMKLARPGMTGRSGLPSGLLFNSPLPTGPAVHVQI</sequence>
<gene>
    <name evidence="1" type="ORF">IWQ60_002168</name>
</gene>
<evidence type="ECO:0000313" key="2">
    <source>
        <dbReference type="Proteomes" id="UP001150569"/>
    </source>
</evidence>